<feature type="compositionally biased region" description="Low complexity" evidence="1">
    <location>
        <begin position="27"/>
        <end position="83"/>
    </location>
</feature>
<dbReference type="Proteomes" id="UP001054857">
    <property type="component" value="Unassembled WGS sequence"/>
</dbReference>
<evidence type="ECO:0000313" key="2">
    <source>
        <dbReference type="EMBL" id="GFR39994.1"/>
    </source>
</evidence>
<proteinExistence type="predicted"/>
<gene>
    <name evidence="2" type="ORF">Agub_g528</name>
</gene>
<keyword evidence="3" id="KW-1185">Reference proteome</keyword>
<organism evidence="2 3">
    <name type="scientific">Astrephomene gubernaculifera</name>
    <dbReference type="NCBI Taxonomy" id="47775"/>
    <lineage>
        <taxon>Eukaryota</taxon>
        <taxon>Viridiplantae</taxon>
        <taxon>Chlorophyta</taxon>
        <taxon>core chlorophytes</taxon>
        <taxon>Chlorophyceae</taxon>
        <taxon>CS clade</taxon>
        <taxon>Chlamydomonadales</taxon>
        <taxon>Astrephomenaceae</taxon>
        <taxon>Astrephomene</taxon>
    </lineage>
</organism>
<accession>A0AAD3HG21</accession>
<comment type="caution">
    <text evidence="2">The sequence shown here is derived from an EMBL/GenBank/DDBJ whole genome shotgun (WGS) entry which is preliminary data.</text>
</comment>
<evidence type="ECO:0000256" key="1">
    <source>
        <dbReference type="SAM" id="MobiDB-lite"/>
    </source>
</evidence>
<name>A0AAD3HG21_9CHLO</name>
<protein>
    <submittedName>
        <fullName evidence="2">Uncharacterized protein</fullName>
    </submittedName>
</protein>
<evidence type="ECO:0000313" key="3">
    <source>
        <dbReference type="Proteomes" id="UP001054857"/>
    </source>
</evidence>
<feature type="compositionally biased region" description="Basic and acidic residues" evidence="1">
    <location>
        <begin position="1"/>
        <end position="11"/>
    </location>
</feature>
<feature type="compositionally biased region" description="Acidic residues" evidence="1">
    <location>
        <begin position="12"/>
        <end position="23"/>
    </location>
</feature>
<reference evidence="2 3" key="1">
    <citation type="journal article" date="2021" name="Sci. Rep.">
        <title>Genome sequencing of the multicellular alga Astrephomene provides insights into convergent evolution of germ-soma differentiation.</title>
        <authorList>
            <person name="Yamashita S."/>
            <person name="Yamamoto K."/>
            <person name="Matsuzaki R."/>
            <person name="Suzuki S."/>
            <person name="Yamaguchi H."/>
            <person name="Hirooka S."/>
            <person name="Minakuchi Y."/>
            <person name="Miyagishima S."/>
            <person name="Kawachi M."/>
            <person name="Toyoda A."/>
            <person name="Nozaki H."/>
        </authorList>
    </citation>
    <scope>NUCLEOTIDE SEQUENCE [LARGE SCALE GENOMIC DNA]</scope>
    <source>
        <strain evidence="2 3">NIES-4017</strain>
    </source>
</reference>
<dbReference type="EMBL" id="BMAR01000001">
    <property type="protein sequence ID" value="GFR39994.1"/>
    <property type="molecule type" value="Genomic_DNA"/>
</dbReference>
<dbReference type="AlphaFoldDB" id="A0AAD3HG21"/>
<feature type="compositionally biased region" description="Pro residues" evidence="1">
    <location>
        <begin position="84"/>
        <end position="94"/>
    </location>
</feature>
<feature type="region of interest" description="Disordered" evidence="1">
    <location>
        <begin position="1"/>
        <end position="105"/>
    </location>
</feature>
<sequence length="267" mass="29342">MSRIDYSKWDNIDTDTDSEEEEREAARLAAKRAAAAAAAKAAAAASTAPPQPTRASSTSTPTSSSPSKAAPSTAPAAAAAATPKLPPRQQPPRQQPAGIPCTYGPSRGDPKCTFFTATTVPPDHRVFTQGALSPIAMLVGLPLRIWRLDPRPSLSIPRIPEMDNQRVTYLMIDPFSGFAPPEWQQGIGSVILARQDRKPLPPGHVEAFWMFIDRLLGLFSEGDPVEPAEEMTPARWREFYEQYREGMLEAPARKQEWLQLEQAPWEL</sequence>